<dbReference type="InterPro" id="IPR003333">
    <property type="entry name" value="CMAS"/>
</dbReference>
<dbReference type="EMBL" id="JBHMCA010000090">
    <property type="protein sequence ID" value="MFB9451341.1"/>
    <property type="molecule type" value="Genomic_DNA"/>
</dbReference>
<reference evidence="8 9" key="1">
    <citation type="submission" date="2024-09" db="EMBL/GenBank/DDBJ databases">
        <authorList>
            <person name="Sun Q."/>
            <person name="Mori K."/>
        </authorList>
    </citation>
    <scope>NUCLEOTIDE SEQUENCE [LARGE SCALE GENOMIC DNA]</scope>
    <source>
        <strain evidence="8 9">JCM 3307</strain>
    </source>
</reference>
<evidence type="ECO:0000256" key="1">
    <source>
        <dbReference type="ARBA" id="ARBA00010815"/>
    </source>
</evidence>
<comment type="caution">
    <text evidence="8">The sequence shown here is derived from an EMBL/GenBank/DDBJ whole genome shotgun (WGS) entry which is preliminary data.</text>
</comment>
<evidence type="ECO:0000256" key="4">
    <source>
        <dbReference type="ARBA" id="ARBA00022691"/>
    </source>
</evidence>
<keyword evidence="5" id="KW-0443">Lipid metabolism</keyword>
<protein>
    <submittedName>
        <fullName evidence="8">Class I SAM-dependent methyltransferase</fullName>
        <ecNumber evidence="8">2.1.1.-</ecNumber>
    </submittedName>
</protein>
<comment type="similarity">
    <text evidence="1">Belongs to the CFA/CMAS family.</text>
</comment>
<feature type="region of interest" description="Disordered" evidence="7">
    <location>
        <begin position="410"/>
        <end position="429"/>
    </location>
</feature>
<dbReference type="Gene3D" id="3.40.50.150">
    <property type="entry name" value="Vaccinia Virus protein VP39"/>
    <property type="match status" value="1"/>
</dbReference>
<proteinExistence type="inferred from homology"/>
<dbReference type="CDD" id="cd02440">
    <property type="entry name" value="AdoMet_MTases"/>
    <property type="match status" value="1"/>
</dbReference>
<dbReference type="RefSeq" id="WP_223104411.1">
    <property type="nucleotide sequence ID" value="NZ_CP061913.1"/>
</dbReference>
<dbReference type="InterPro" id="IPR050723">
    <property type="entry name" value="CFA/CMAS"/>
</dbReference>
<keyword evidence="6" id="KW-0175">Coiled coil</keyword>
<dbReference type="Proteomes" id="UP001589608">
    <property type="component" value="Unassembled WGS sequence"/>
</dbReference>
<dbReference type="Pfam" id="PF02353">
    <property type="entry name" value="CMAS"/>
    <property type="match status" value="1"/>
</dbReference>
<keyword evidence="2 8" id="KW-0489">Methyltransferase</keyword>
<accession>A0ABV5MR62</accession>
<dbReference type="GO" id="GO:0032259">
    <property type="term" value="P:methylation"/>
    <property type="evidence" value="ECO:0007669"/>
    <property type="project" value="UniProtKB-KW"/>
</dbReference>
<dbReference type="SUPFAM" id="SSF53335">
    <property type="entry name" value="S-adenosyl-L-methionine-dependent methyltransferases"/>
    <property type="match status" value="1"/>
</dbReference>
<evidence type="ECO:0000256" key="5">
    <source>
        <dbReference type="ARBA" id="ARBA00023098"/>
    </source>
</evidence>
<dbReference type="InterPro" id="IPR029063">
    <property type="entry name" value="SAM-dependent_MTases_sf"/>
</dbReference>
<evidence type="ECO:0000256" key="2">
    <source>
        <dbReference type="ARBA" id="ARBA00022603"/>
    </source>
</evidence>
<sequence>MPRTQAGDPLTERTIRVLDAVLDDFGGRRFAVRDWTGRRHDPPGPAEFELILTGPGSLRAMFFPLNDRTFGEAYVTRAIDVEGDLVAAMRVAYTIIETRVPAAVRARQLRLLLTLPRAGTGRPRELRARRGGRAHSVARDRRVNDFHYSRSNDFYRLWLDEWMAYTCGYFRTDADSLDAAQVQKFDLVCRKLRLREGDRLLDVGCGWGGLAIHAARHYGAVVHAVTNSTAQAELAAERVAAAGLAGRCRIELTDFRALDDTRRYDHVSSVGLVEHLGPAVWRTYLAKVWRLLEPGGTLLNHGMTGKAGEPVGSPFLDAYVFPDARLMTIGATVRAAEDAGFEILDVENLRRHYARTIRAWRERLDAAEAEAVALVGDRTVRVYRIYFAGLEHAYRRGRINLHQTLLQKSPAGRTDLPMSREDWYAPPQR</sequence>
<dbReference type="EC" id="2.1.1.-" evidence="8"/>
<keyword evidence="3 8" id="KW-0808">Transferase</keyword>
<keyword evidence="9" id="KW-1185">Reference proteome</keyword>
<evidence type="ECO:0000256" key="6">
    <source>
        <dbReference type="SAM" id="Coils"/>
    </source>
</evidence>
<evidence type="ECO:0000313" key="9">
    <source>
        <dbReference type="Proteomes" id="UP001589608"/>
    </source>
</evidence>
<dbReference type="GO" id="GO:0008168">
    <property type="term" value="F:methyltransferase activity"/>
    <property type="evidence" value="ECO:0007669"/>
    <property type="project" value="UniProtKB-KW"/>
</dbReference>
<dbReference type="PIRSF" id="PIRSF003085">
    <property type="entry name" value="CMAS"/>
    <property type="match status" value="1"/>
</dbReference>
<organism evidence="8 9">
    <name type="scientific">Dactylosporangium vinaceum</name>
    <dbReference type="NCBI Taxonomy" id="53362"/>
    <lineage>
        <taxon>Bacteria</taxon>
        <taxon>Bacillati</taxon>
        <taxon>Actinomycetota</taxon>
        <taxon>Actinomycetes</taxon>
        <taxon>Micromonosporales</taxon>
        <taxon>Micromonosporaceae</taxon>
        <taxon>Dactylosporangium</taxon>
    </lineage>
</organism>
<evidence type="ECO:0000256" key="7">
    <source>
        <dbReference type="SAM" id="MobiDB-lite"/>
    </source>
</evidence>
<dbReference type="PANTHER" id="PTHR43667:SF1">
    <property type="entry name" value="CYCLOPROPANE-FATTY-ACYL-PHOSPHOLIPID SYNTHASE"/>
    <property type="match status" value="1"/>
</dbReference>
<feature type="coiled-coil region" evidence="6">
    <location>
        <begin position="350"/>
        <end position="377"/>
    </location>
</feature>
<name>A0ABV5MR62_9ACTN</name>
<gene>
    <name evidence="8" type="ORF">ACFFTR_50475</name>
</gene>
<dbReference type="PANTHER" id="PTHR43667">
    <property type="entry name" value="CYCLOPROPANE-FATTY-ACYL-PHOSPHOLIPID SYNTHASE"/>
    <property type="match status" value="1"/>
</dbReference>
<evidence type="ECO:0000256" key="3">
    <source>
        <dbReference type="ARBA" id="ARBA00022679"/>
    </source>
</evidence>
<evidence type="ECO:0000313" key="8">
    <source>
        <dbReference type="EMBL" id="MFB9451341.1"/>
    </source>
</evidence>
<keyword evidence="4" id="KW-0949">S-adenosyl-L-methionine</keyword>